<protein>
    <submittedName>
        <fullName evidence="1">Uncharacterized protein</fullName>
    </submittedName>
</protein>
<accession>A0ABC8IYQ8</accession>
<organism evidence="1 2">
    <name type="scientific">Eruca vesicaria subsp. sativa</name>
    <name type="common">Garden rocket</name>
    <name type="synonym">Eruca sativa</name>
    <dbReference type="NCBI Taxonomy" id="29727"/>
    <lineage>
        <taxon>Eukaryota</taxon>
        <taxon>Viridiplantae</taxon>
        <taxon>Streptophyta</taxon>
        <taxon>Embryophyta</taxon>
        <taxon>Tracheophyta</taxon>
        <taxon>Spermatophyta</taxon>
        <taxon>Magnoliopsida</taxon>
        <taxon>eudicotyledons</taxon>
        <taxon>Gunneridae</taxon>
        <taxon>Pentapetalae</taxon>
        <taxon>rosids</taxon>
        <taxon>malvids</taxon>
        <taxon>Brassicales</taxon>
        <taxon>Brassicaceae</taxon>
        <taxon>Brassiceae</taxon>
        <taxon>Eruca</taxon>
    </lineage>
</organism>
<keyword evidence="2" id="KW-1185">Reference proteome</keyword>
<sequence>MSLNCHVIRFVTELTQQKSGFFASVFPSSRRGASSPGSSSLSPFVFGIRSSPTKSNQNPAKITVERENQLFFFACVGSVFRLSLPGPQAVRTSWLSCCAVPSSYTLSDHVCKVRAPLVKSDGDSKDATSKRLVYELTSGVYYNSGFVVLHVMSKRVLAFGVYSLTILLESLCNNLEYGRTVTLLRTNTLNMDLRTSKDANSIIHQCFQGELEVLRECFKAMKTNKSPKMTFLMLGLDLPPPPLFKDVMEKNIILPVALFDILKKFDGETVT</sequence>
<dbReference type="AlphaFoldDB" id="A0ABC8IYQ8"/>
<dbReference type="Gene3D" id="3.90.70.10">
    <property type="entry name" value="Cysteine proteinases"/>
    <property type="match status" value="1"/>
</dbReference>
<comment type="caution">
    <text evidence="1">The sequence shown here is derived from an EMBL/GenBank/DDBJ whole genome shotgun (WGS) entry which is preliminary data.</text>
</comment>
<dbReference type="EMBL" id="CAKOAT010064378">
    <property type="protein sequence ID" value="CAH8306374.1"/>
    <property type="molecule type" value="Genomic_DNA"/>
</dbReference>
<reference evidence="1 2" key="1">
    <citation type="submission" date="2022-03" db="EMBL/GenBank/DDBJ databases">
        <authorList>
            <person name="Macdonald S."/>
            <person name="Ahmed S."/>
            <person name="Newling K."/>
        </authorList>
    </citation>
    <scope>NUCLEOTIDE SEQUENCE [LARGE SCALE GENOMIC DNA]</scope>
</reference>
<name>A0ABC8IYQ8_ERUVS</name>
<proteinExistence type="predicted"/>
<evidence type="ECO:0000313" key="2">
    <source>
        <dbReference type="Proteomes" id="UP001642260"/>
    </source>
</evidence>
<evidence type="ECO:0000313" key="1">
    <source>
        <dbReference type="EMBL" id="CAH8306374.1"/>
    </source>
</evidence>
<gene>
    <name evidence="1" type="ORF">ERUC_LOCUS4501</name>
</gene>
<dbReference type="Proteomes" id="UP001642260">
    <property type="component" value="Unassembled WGS sequence"/>
</dbReference>